<dbReference type="Proteomes" id="UP001162131">
    <property type="component" value="Unassembled WGS sequence"/>
</dbReference>
<proteinExistence type="predicted"/>
<evidence type="ECO:0000259" key="3">
    <source>
        <dbReference type="PROSITE" id="PS50975"/>
    </source>
</evidence>
<dbReference type="PANTHER" id="PTHR14465:SF0">
    <property type="entry name" value="IQ DOMAIN-CONTAINING PROTEIN H"/>
    <property type="match status" value="1"/>
</dbReference>
<keyword evidence="1" id="KW-0547">Nucleotide-binding</keyword>
<dbReference type="InterPro" id="IPR056855">
    <property type="entry name" value="ATP-grasp_IQCH"/>
</dbReference>
<accession>A0AAU9J4S9</accession>
<dbReference type="Pfam" id="PF18105">
    <property type="entry name" value="PGM1_C"/>
    <property type="match status" value="1"/>
</dbReference>
<dbReference type="GO" id="GO:0005524">
    <property type="term" value="F:ATP binding"/>
    <property type="evidence" value="ECO:0007669"/>
    <property type="project" value="UniProtKB-UniRule"/>
</dbReference>
<comment type="caution">
    <text evidence="4">The sequence shown here is derived from an EMBL/GenBank/DDBJ whole genome shotgun (WGS) entry which is preliminary data.</text>
</comment>
<dbReference type="PROSITE" id="PS50975">
    <property type="entry name" value="ATP_GRASP"/>
    <property type="match status" value="1"/>
</dbReference>
<dbReference type="EMBL" id="CAJZBQ010000024">
    <property type="protein sequence ID" value="CAG9320220.1"/>
    <property type="molecule type" value="Genomic_DNA"/>
</dbReference>
<feature type="region of interest" description="Disordered" evidence="2">
    <location>
        <begin position="53"/>
        <end position="89"/>
    </location>
</feature>
<feature type="compositionally biased region" description="Polar residues" evidence="2">
    <location>
        <begin position="71"/>
        <end position="88"/>
    </location>
</feature>
<dbReference type="GO" id="GO:0046872">
    <property type="term" value="F:metal ion binding"/>
    <property type="evidence" value="ECO:0007669"/>
    <property type="project" value="InterPro"/>
</dbReference>
<evidence type="ECO:0000256" key="2">
    <source>
        <dbReference type="SAM" id="MobiDB-lite"/>
    </source>
</evidence>
<keyword evidence="1" id="KW-0067">ATP-binding</keyword>
<organism evidence="4 5">
    <name type="scientific">Blepharisma stoltei</name>
    <dbReference type="NCBI Taxonomy" id="1481888"/>
    <lineage>
        <taxon>Eukaryota</taxon>
        <taxon>Sar</taxon>
        <taxon>Alveolata</taxon>
        <taxon>Ciliophora</taxon>
        <taxon>Postciliodesmatophora</taxon>
        <taxon>Heterotrichea</taxon>
        <taxon>Heterotrichida</taxon>
        <taxon>Blepharismidae</taxon>
        <taxon>Blepharisma</taxon>
    </lineage>
</organism>
<name>A0AAU9J4S9_9CILI</name>
<evidence type="ECO:0000313" key="5">
    <source>
        <dbReference type="Proteomes" id="UP001162131"/>
    </source>
</evidence>
<evidence type="ECO:0000256" key="1">
    <source>
        <dbReference type="PROSITE-ProRule" id="PRU00409"/>
    </source>
</evidence>
<dbReference type="Pfam" id="PF24923">
    <property type="entry name" value="ATP-grasp_IQCH"/>
    <property type="match status" value="2"/>
</dbReference>
<feature type="domain" description="ATP-grasp" evidence="3">
    <location>
        <begin position="291"/>
        <end position="515"/>
    </location>
</feature>
<evidence type="ECO:0000313" key="4">
    <source>
        <dbReference type="EMBL" id="CAG9320220.1"/>
    </source>
</evidence>
<dbReference type="InterPro" id="IPR038752">
    <property type="entry name" value="IQCH"/>
</dbReference>
<protein>
    <recommendedName>
        <fullName evidence="3">ATP-grasp domain-containing protein</fullName>
    </recommendedName>
</protein>
<dbReference type="AlphaFoldDB" id="A0AAU9J4S9"/>
<dbReference type="SUPFAM" id="SSF56059">
    <property type="entry name" value="Glutathione synthetase ATP-binding domain-like"/>
    <property type="match status" value="1"/>
</dbReference>
<dbReference type="InterPro" id="IPR041356">
    <property type="entry name" value="PGM1_C"/>
</dbReference>
<gene>
    <name evidence="4" type="ORF">BSTOLATCC_MIC25452</name>
</gene>
<reference evidence="4" key="1">
    <citation type="submission" date="2021-09" db="EMBL/GenBank/DDBJ databases">
        <authorList>
            <consortium name="AG Swart"/>
            <person name="Singh M."/>
            <person name="Singh A."/>
            <person name="Seah K."/>
            <person name="Emmerich C."/>
        </authorList>
    </citation>
    <scope>NUCLEOTIDE SEQUENCE</scope>
    <source>
        <strain evidence="4">ATCC30299</strain>
    </source>
</reference>
<sequence length="626" mass="70463">MSNQDLNEQYKEMLGNIALSGKVFLKVLGNAARLTFNTAVFLLSCGSLVRWKQPQARNPPEKAPIQKNKSKSPQVNPDSTDSSGNSAVDDTEDALRYQVRQELQTSIPRTASRDMLNRLIQSHEFSQRESWVDNRQQEEDIIVIPSLSIDQGELQKITAVGCYEERQLCTLFYLKNPRCRLVYVTSMPVDKAIVDYYLNLLEENSIVTANQASKRLLLLSCNDSSPIPLTSKILRRPKLIQKIKNFINPIKSHMICFISSNLERDLALQLSVPLFANDPSLTYWGTKIGSRKAFEKAGIKLPRGTQLVHSAENLANEIAKLYKERNFEVQKFVVKLNIGFSGEGNAIIRSKFFDKNDLETSILEALCTHLEYVYKKETWQTFVQKIIRLGVLAEEWIENAVESPSCQALINPKGKIEVLSTHEQLLADGLTYMGCVFPASEEYRKIIMENTLKIGQVLAKKGCKERFAVDYVVRQEEGVWAAYAIEINLRWGGTSHPMITAKNLTDAQLTEDGILLGADDQAKFYIATDTVQNDVYTGLTPADFLDFVNSNKELQFDNENAAGVVFHLLSAISVYGKFGFTAIGNSAEEAKAIFDRALQVLEREANQISSQKKFTELDQVIQTPDD</sequence>
<dbReference type="PANTHER" id="PTHR14465">
    <property type="entry name" value="IQ DOMAIN-CONTAINING PROTEIN H"/>
    <property type="match status" value="1"/>
</dbReference>
<keyword evidence="5" id="KW-1185">Reference proteome</keyword>
<dbReference type="InterPro" id="IPR011761">
    <property type="entry name" value="ATP-grasp"/>
</dbReference>